<evidence type="ECO:0000313" key="2">
    <source>
        <dbReference type="EMBL" id="CAF4244930.1"/>
    </source>
</evidence>
<comment type="caution">
    <text evidence="2">The sequence shown here is derived from an EMBL/GenBank/DDBJ whole genome shotgun (WGS) entry which is preliminary data.</text>
</comment>
<name>A0A820EDV8_9BILA</name>
<gene>
    <name evidence="2" type="ORF">OKA104_LOCUS43281</name>
</gene>
<accession>A0A820EDV8</accession>
<reference evidence="2" key="1">
    <citation type="submission" date="2021-02" db="EMBL/GenBank/DDBJ databases">
        <authorList>
            <person name="Nowell W R."/>
        </authorList>
    </citation>
    <scope>NUCLEOTIDE SEQUENCE</scope>
</reference>
<dbReference type="EMBL" id="CAJOAY010011983">
    <property type="protein sequence ID" value="CAF4244930.1"/>
    <property type="molecule type" value="Genomic_DNA"/>
</dbReference>
<feature type="chain" id="PRO_5032301094" evidence="1">
    <location>
        <begin position="25"/>
        <end position="97"/>
    </location>
</feature>
<keyword evidence="1" id="KW-0732">Signal</keyword>
<evidence type="ECO:0000256" key="1">
    <source>
        <dbReference type="SAM" id="SignalP"/>
    </source>
</evidence>
<feature type="signal peptide" evidence="1">
    <location>
        <begin position="1"/>
        <end position="24"/>
    </location>
</feature>
<evidence type="ECO:0000313" key="3">
    <source>
        <dbReference type="Proteomes" id="UP000663881"/>
    </source>
</evidence>
<sequence>MDRFIIVSLMLLIVGATLCEGGEAMCHQRTGAHTCASMDCEPYMYVRPDHYYPCDCFEIERLPHKTKKWYHIETSKGVYGYVQDVHCWASVPHCDDL</sequence>
<dbReference type="Proteomes" id="UP000663881">
    <property type="component" value="Unassembled WGS sequence"/>
</dbReference>
<proteinExistence type="predicted"/>
<protein>
    <submittedName>
        <fullName evidence="2">Uncharacterized protein</fullName>
    </submittedName>
</protein>
<organism evidence="2 3">
    <name type="scientific">Adineta steineri</name>
    <dbReference type="NCBI Taxonomy" id="433720"/>
    <lineage>
        <taxon>Eukaryota</taxon>
        <taxon>Metazoa</taxon>
        <taxon>Spiralia</taxon>
        <taxon>Gnathifera</taxon>
        <taxon>Rotifera</taxon>
        <taxon>Eurotatoria</taxon>
        <taxon>Bdelloidea</taxon>
        <taxon>Adinetida</taxon>
        <taxon>Adinetidae</taxon>
        <taxon>Adineta</taxon>
    </lineage>
</organism>
<dbReference type="AlphaFoldDB" id="A0A820EDV8"/>